<keyword evidence="1" id="KW-1133">Transmembrane helix</keyword>
<reference evidence="2 3" key="1">
    <citation type="journal article" date="2013" name="Curr. Biol.">
        <title>The Genome of the Foraminiferan Reticulomyxa filosa.</title>
        <authorList>
            <person name="Glockner G."/>
            <person name="Hulsmann N."/>
            <person name="Schleicher M."/>
            <person name="Noegel A.A."/>
            <person name="Eichinger L."/>
            <person name="Gallinger C."/>
            <person name="Pawlowski J."/>
            <person name="Sierra R."/>
            <person name="Euteneuer U."/>
            <person name="Pillet L."/>
            <person name="Moustafa A."/>
            <person name="Platzer M."/>
            <person name="Groth M."/>
            <person name="Szafranski K."/>
            <person name="Schliwa M."/>
        </authorList>
    </citation>
    <scope>NUCLEOTIDE SEQUENCE [LARGE SCALE GENOMIC DNA]</scope>
</reference>
<accession>X6NP32</accession>
<protein>
    <submittedName>
        <fullName evidence="2">Uncharacterized protein</fullName>
    </submittedName>
</protein>
<dbReference type="AlphaFoldDB" id="X6NP32"/>
<dbReference type="Proteomes" id="UP000023152">
    <property type="component" value="Unassembled WGS sequence"/>
</dbReference>
<keyword evidence="1" id="KW-0472">Membrane</keyword>
<sequence>MISLEIKNQEKGKMQKLLKKMTLGSICPGLKNFNGGEVEDLKQMIQQLQKIQQVKAMESRQSVQSELHNQLMQLKEMIVTLKHNAATNDTQPVVAKAATRDTNTTQHHSLMTDAPASEQIQNGLNTQCETQSLQEKHKCTYGSISEHKSARFGVLQTDSIYDSQLPTQTCTILVPEEDLAATPNVPMFAILFFYFFDISSFFFFSILLAPVQKLKKQKKIKSAPDRPDTAFTLLEEDEFFKQIIKKNWLYAMCGQWYKEEAADAKTGLSSSHFLVEKSIDSKSSLLLLSDKMDDLLVTESNQKEQSPNTPKNFTLPSSELIRKDSKKKLFSLDEKGADPDIFHLFQLNKKRLSYLQATDICINSEVMLRTDFGAD</sequence>
<evidence type="ECO:0000313" key="2">
    <source>
        <dbReference type="EMBL" id="ETO27132.1"/>
    </source>
</evidence>
<gene>
    <name evidence="2" type="ORF">RFI_10000</name>
</gene>
<keyword evidence="3" id="KW-1185">Reference proteome</keyword>
<comment type="caution">
    <text evidence="2">The sequence shown here is derived from an EMBL/GenBank/DDBJ whole genome shotgun (WGS) entry which is preliminary data.</text>
</comment>
<keyword evidence="1" id="KW-0812">Transmembrane</keyword>
<evidence type="ECO:0000256" key="1">
    <source>
        <dbReference type="SAM" id="Phobius"/>
    </source>
</evidence>
<organism evidence="2 3">
    <name type="scientific">Reticulomyxa filosa</name>
    <dbReference type="NCBI Taxonomy" id="46433"/>
    <lineage>
        <taxon>Eukaryota</taxon>
        <taxon>Sar</taxon>
        <taxon>Rhizaria</taxon>
        <taxon>Retaria</taxon>
        <taxon>Foraminifera</taxon>
        <taxon>Monothalamids</taxon>
        <taxon>Reticulomyxidae</taxon>
        <taxon>Reticulomyxa</taxon>
    </lineage>
</organism>
<evidence type="ECO:0000313" key="3">
    <source>
        <dbReference type="Proteomes" id="UP000023152"/>
    </source>
</evidence>
<dbReference type="EMBL" id="ASPP01007442">
    <property type="protein sequence ID" value="ETO27132.1"/>
    <property type="molecule type" value="Genomic_DNA"/>
</dbReference>
<name>X6NP32_RETFI</name>
<feature type="transmembrane region" description="Helical" evidence="1">
    <location>
        <begin position="187"/>
        <end position="211"/>
    </location>
</feature>
<proteinExistence type="predicted"/>